<keyword evidence="3" id="KW-0614">Plasmid</keyword>
<feature type="domain" description="Transposase IS801/IS1294" evidence="1">
    <location>
        <begin position="230"/>
        <end position="410"/>
    </location>
</feature>
<dbReference type="PANTHER" id="PTHR37023:SF1">
    <property type="entry name" value="ISSOD25 TRANSPOSASE TNPA_ISSOD25"/>
    <property type="match status" value="1"/>
</dbReference>
<dbReference type="GO" id="GO:0004803">
    <property type="term" value="F:transposase activity"/>
    <property type="evidence" value="ECO:0007669"/>
    <property type="project" value="InterPro"/>
</dbReference>
<geneLocation type="plasmid" evidence="3">
    <name>pCTX-M-1.B1</name>
</geneLocation>
<evidence type="ECO:0000259" key="1">
    <source>
        <dbReference type="Pfam" id="PF04986"/>
    </source>
</evidence>
<evidence type="ECO:0000259" key="2">
    <source>
        <dbReference type="Pfam" id="PF14319"/>
    </source>
</evidence>
<dbReference type="GO" id="GO:0003677">
    <property type="term" value="F:DNA binding"/>
    <property type="evidence" value="ECO:0007669"/>
    <property type="project" value="InterPro"/>
</dbReference>
<dbReference type="EMBL" id="MW978789">
    <property type="protein sequence ID" value="QWP89420.1"/>
    <property type="molecule type" value="Genomic_DNA"/>
</dbReference>
<dbReference type="Pfam" id="PF04986">
    <property type="entry name" value="Y2_Tnp"/>
    <property type="match status" value="1"/>
</dbReference>
<dbReference type="InterPro" id="IPR026889">
    <property type="entry name" value="Zn_Tnp"/>
</dbReference>
<reference evidence="3" key="1">
    <citation type="journal article" date="2021" name="Antibiotics">
        <title>Does an Antibiotic Stewardship Applied in a Pig Farm Lead to Low ESBL Prevalence?</title>
        <authorList>
            <person name="Fournier C."/>
            <person name="Nordmann P."/>
            <person name="Pittet O."/>
            <person name="Poirel L."/>
        </authorList>
    </citation>
    <scope>NUCLEOTIDE SEQUENCE</scope>
    <source>
        <plasmid evidence="3">pCTX-M-1.B1</plasmid>
    </source>
</reference>
<dbReference type="InterPro" id="IPR007069">
    <property type="entry name" value="Transposase_32"/>
</dbReference>
<feature type="domain" description="Transposase zinc-binding" evidence="2">
    <location>
        <begin position="103"/>
        <end position="192"/>
    </location>
</feature>
<dbReference type="Pfam" id="PF14319">
    <property type="entry name" value="Zn_Tnp_IS91"/>
    <property type="match status" value="1"/>
</dbReference>
<dbReference type="PANTHER" id="PTHR37023">
    <property type="entry name" value="TRANSPOSASE"/>
    <property type="match status" value="1"/>
</dbReference>
<accession>A0A8F1LAJ0</accession>
<dbReference type="AlphaFoldDB" id="A0A8F1LAJ0"/>
<gene>
    <name evidence="3" type="ORF">EOLPNHPH_00036</name>
</gene>
<evidence type="ECO:0008006" key="4">
    <source>
        <dbReference type="Google" id="ProtNLM"/>
    </source>
</evidence>
<organism evidence="3">
    <name type="scientific">Escherichia coli</name>
    <dbReference type="NCBI Taxonomy" id="562"/>
    <lineage>
        <taxon>Bacteria</taxon>
        <taxon>Pseudomonadati</taxon>
        <taxon>Pseudomonadota</taxon>
        <taxon>Gammaproteobacteria</taxon>
        <taxon>Enterobacterales</taxon>
        <taxon>Enterobacteriaceae</taxon>
        <taxon>Escherichia</taxon>
    </lineage>
</organism>
<dbReference type="GO" id="GO:0006313">
    <property type="term" value="P:DNA transposition"/>
    <property type="evidence" value="ECO:0007669"/>
    <property type="project" value="InterPro"/>
</dbReference>
<evidence type="ECO:0000313" key="3">
    <source>
        <dbReference type="EMBL" id="QWP89420.1"/>
    </source>
</evidence>
<dbReference type="NCBIfam" id="NF033538">
    <property type="entry name" value="transpos_IS91"/>
    <property type="match status" value="1"/>
</dbReference>
<protein>
    <recommendedName>
        <fullName evidence="4">IS91 family transposase</fullName>
    </recommendedName>
</protein>
<name>A0A8F1LAJ0_ECOLX</name>
<dbReference type="InterPro" id="IPR054832">
    <property type="entry name" value="transpos_IS91"/>
</dbReference>
<sequence>MSHNLEHQKVHTRMVKEVLKAVARANNHPYQSVFTDFIAGHPSCTVCFWETFHKMYPDSPYEYVTFCHTCRRFDLYETEAEMKADIESGGDFQPRPLKRLFTANQCWTSFLDAGGLRDIEVEAVTKMLACGTRILGVKVTSVNLSAPHVRYVTNSCGSRACPSCGKKATDLWIATQLNRLPDCDWVHLVFTLPDTLWPVFESNRWLLNDVCRLAVENLLYAARKRGLEPGIFCAIHTYGRRLNWHPHVHVSVTCGGLNKHGHWKKLSFLKDAMRSRWMWNMRQLLLKAWSEGLAMPESLSHITTESQWRSLVLKAGGKYWHVYMSKKTAGGRNTARYLGRYLKKPPIAASRLAHYNGGASLSFRYLDHKTGETATETLTQRELVARLKQHIPEKFFKMVRYFGFLANRVCGEKLPQVYRALGMDKPEPVAKVCYAQMVKQFLSRDPFECVLCGGRMVYRRAIAGLNVSGLKKNARDISLLRYMPA</sequence>
<proteinExistence type="predicted"/>